<proteinExistence type="predicted"/>
<feature type="non-terminal residue" evidence="5">
    <location>
        <position position="119"/>
    </location>
</feature>
<dbReference type="Pfam" id="PF14604">
    <property type="entry name" value="SH3_9"/>
    <property type="match status" value="1"/>
</dbReference>
<organism evidence="5 6">
    <name type="scientific">Armillaria gallica</name>
    <name type="common">Bulbous honey fungus</name>
    <name type="synonym">Armillaria bulbosa</name>
    <dbReference type="NCBI Taxonomy" id="47427"/>
    <lineage>
        <taxon>Eukaryota</taxon>
        <taxon>Fungi</taxon>
        <taxon>Dikarya</taxon>
        <taxon>Basidiomycota</taxon>
        <taxon>Agaricomycotina</taxon>
        <taxon>Agaricomycetes</taxon>
        <taxon>Agaricomycetidae</taxon>
        <taxon>Agaricales</taxon>
        <taxon>Marasmiineae</taxon>
        <taxon>Physalacriaceae</taxon>
        <taxon>Armillaria</taxon>
    </lineage>
</organism>
<dbReference type="Proteomes" id="UP000217790">
    <property type="component" value="Unassembled WGS sequence"/>
</dbReference>
<dbReference type="AlphaFoldDB" id="A0A2H3DPW6"/>
<feature type="domain" description="SH3" evidence="4">
    <location>
        <begin position="39"/>
        <end position="107"/>
    </location>
</feature>
<keyword evidence="1 2" id="KW-0728">SH3 domain</keyword>
<keyword evidence="6" id="KW-1185">Reference proteome</keyword>
<dbReference type="InterPro" id="IPR036028">
    <property type="entry name" value="SH3-like_dom_sf"/>
</dbReference>
<evidence type="ECO:0000256" key="3">
    <source>
        <dbReference type="SAM" id="MobiDB-lite"/>
    </source>
</evidence>
<feature type="non-terminal residue" evidence="5">
    <location>
        <position position="1"/>
    </location>
</feature>
<dbReference type="InParanoid" id="A0A2H3DPW6"/>
<dbReference type="EMBL" id="KZ293649">
    <property type="protein sequence ID" value="PBK97261.1"/>
    <property type="molecule type" value="Genomic_DNA"/>
</dbReference>
<evidence type="ECO:0000313" key="5">
    <source>
        <dbReference type="EMBL" id="PBK97261.1"/>
    </source>
</evidence>
<evidence type="ECO:0000256" key="2">
    <source>
        <dbReference type="PROSITE-ProRule" id="PRU00192"/>
    </source>
</evidence>
<dbReference type="STRING" id="47427.A0A2H3DPW6"/>
<evidence type="ECO:0000256" key="1">
    <source>
        <dbReference type="ARBA" id="ARBA00022443"/>
    </source>
</evidence>
<dbReference type="SMART" id="SM00326">
    <property type="entry name" value="SH3"/>
    <property type="match status" value="1"/>
</dbReference>
<reference evidence="6" key="1">
    <citation type="journal article" date="2017" name="Nat. Ecol. Evol.">
        <title>Genome expansion and lineage-specific genetic innovations in the forest pathogenic fungi Armillaria.</title>
        <authorList>
            <person name="Sipos G."/>
            <person name="Prasanna A.N."/>
            <person name="Walter M.C."/>
            <person name="O'Connor E."/>
            <person name="Balint B."/>
            <person name="Krizsan K."/>
            <person name="Kiss B."/>
            <person name="Hess J."/>
            <person name="Varga T."/>
            <person name="Slot J."/>
            <person name="Riley R."/>
            <person name="Boka B."/>
            <person name="Rigling D."/>
            <person name="Barry K."/>
            <person name="Lee J."/>
            <person name="Mihaltcheva S."/>
            <person name="LaButti K."/>
            <person name="Lipzen A."/>
            <person name="Waldron R."/>
            <person name="Moloney N.M."/>
            <person name="Sperisen C."/>
            <person name="Kredics L."/>
            <person name="Vagvoelgyi C."/>
            <person name="Patrignani A."/>
            <person name="Fitzpatrick D."/>
            <person name="Nagy I."/>
            <person name="Doyle S."/>
            <person name="Anderson J.B."/>
            <person name="Grigoriev I.V."/>
            <person name="Gueldener U."/>
            <person name="Muensterkoetter M."/>
            <person name="Nagy L.G."/>
        </authorList>
    </citation>
    <scope>NUCLEOTIDE SEQUENCE [LARGE SCALE GENOMIC DNA]</scope>
    <source>
        <strain evidence="6">Ar21-2</strain>
    </source>
</reference>
<sequence length="119" mass="12987">FVFPKSPQDSGSETTPKRDSGVLGSSYEANPFADPSASSHRPPTIPFSDVEIICRPFEPTLHDEISVSVGDRVRVLNVFNDGWAMVEKQALPQAGLVPIDCFREAWQPLLAFLADKGVS</sequence>
<dbReference type="Gene3D" id="2.30.30.40">
    <property type="entry name" value="SH3 Domains"/>
    <property type="match status" value="1"/>
</dbReference>
<evidence type="ECO:0000259" key="4">
    <source>
        <dbReference type="PROSITE" id="PS50002"/>
    </source>
</evidence>
<name>A0A2H3DPW6_ARMGA</name>
<evidence type="ECO:0000313" key="6">
    <source>
        <dbReference type="Proteomes" id="UP000217790"/>
    </source>
</evidence>
<gene>
    <name evidence="5" type="ORF">ARMGADRAFT_891963</name>
</gene>
<accession>A0A2H3DPW6</accession>
<dbReference type="InterPro" id="IPR001452">
    <property type="entry name" value="SH3_domain"/>
</dbReference>
<feature type="region of interest" description="Disordered" evidence="3">
    <location>
        <begin position="1"/>
        <end position="43"/>
    </location>
</feature>
<dbReference type="PROSITE" id="PS50002">
    <property type="entry name" value="SH3"/>
    <property type="match status" value="1"/>
</dbReference>
<dbReference type="OrthoDB" id="5340910at2759"/>
<protein>
    <recommendedName>
        <fullName evidence="4">SH3 domain-containing protein</fullName>
    </recommendedName>
</protein>
<dbReference type="SUPFAM" id="SSF50044">
    <property type="entry name" value="SH3-domain"/>
    <property type="match status" value="1"/>
</dbReference>